<dbReference type="SMART" id="SM00646">
    <property type="entry name" value="Ami_3"/>
    <property type="match status" value="1"/>
</dbReference>
<evidence type="ECO:0000259" key="4">
    <source>
        <dbReference type="SMART" id="SM00646"/>
    </source>
</evidence>
<proteinExistence type="predicted"/>
<organism evidence="5 6">
    <name type="scientific">Pseudooceanicola spongiae</name>
    <dbReference type="NCBI Taxonomy" id="2613965"/>
    <lineage>
        <taxon>Bacteria</taxon>
        <taxon>Pseudomonadati</taxon>
        <taxon>Pseudomonadota</taxon>
        <taxon>Alphaproteobacteria</taxon>
        <taxon>Rhodobacterales</taxon>
        <taxon>Paracoccaceae</taxon>
        <taxon>Pseudooceanicola</taxon>
    </lineage>
</organism>
<dbReference type="CDD" id="cd02696">
    <property type="entry name" value="MurNAc-LAA"/>
    <property type="match status" value="1"/>
</dbReference>
<comment type="catalytic activity">
    <reaction evidence="1">
        <text>Hydrolyzes the link between N-acetylmuramoyl residues and L-amino acid residues in certain cell-wall glycopeptides.</text>
        <dbReference type="EC" id="3.5.1.28"/>
    </reaction>
</comment>
<sequence>MAQGFGAQTFSALARVDPAHSWIRDRKGGLELELALSQGVPYRIFTLDDPRRVVLDFREADWSGVQGDGLLRSDLAGEATMGLVRPGWSRLVLSLNAPLALQRAALKIDPDSGSAVLTARFIRVSASDFAARAGAPYDAAWALPPAVQKAAPPRDDGVLRVLLDPGHGGIDPGAMRDGIRESTLMLTFARELREALVRAGVEVWMTREDDSFVSLEGRVERAHELGADVLISLHADALAGGGARGTTVHTLSKTATDEASRKLAERHERGDILAGVDLSHSDDVVADVLMDLARMETQPRSEKLADAVVNGLRSAGLPLNSRPRRAAGYSVLKAADIPSILIEVGFLSSDRDRANLLDPVFRAHLSGAVRDAVLAWHLADKAEAPLRRQ</sequence>
<keyword evidence="6" id="KW-1185">Reference proteome</keyword>
<gene>
    <name evidence="5" type="ORF">F3W81_00590</name>
</gene>
<evidence type="ECO:0000313" key="6">
    <source>
        <dbReference type="Proteomes" id="UP000594118"/>
    </source>
</evidence>
<keyword evidence="3" id="KW-0378">Hydrolase</keyword>
<dbReference type="Gene3D" id="3.40.630.40">
    <property type="entry name" value="Zn-dependent exopeptidases"/>
    <property type="match status" value="1"/>
</dbReference>
<dbReference type="PANTHER" id="PTHR30404">
    <property type="entry name" value="N-ACETYLMURAMOYL-L-ALANINE AMIDASE"/>
    <property type="match status" value="1"/>
</dbReference>
<evidence type="ECO:0000256" key="3">
    <source>
        <dbReference type="ARBA" id="ARBA00022801"/>
    </source>
</evidence>
<evidence type="ECO:0000313" key="5">
    <source>
        <dbReference type="EMBL" id="QOL83036.1"/>
    </source>
</evidence>
<dbReference type="Gene3D" id="2.60.40.3500">
    <property type="match status" value="1"/>
</dbReference>
<protein>
    <recommendedName>
        <fullName evidence="2">N-acetylmuramoyl-L-alanine amidase</fullName>
        <ecNumber evidence="2">3.5.1.28</ecNumber>
    </recommendedName>
</protein>
<name>A0A7L9WUB4_9RHOB</name>
<dbReference type="GO" id="GO:0008745">
    <property type="term" value="F:N-acetylmuramoyl-L-alanine amidase activity"/>
    <property type="evidence" value="ECO:0007669"/>
    <property type="project" value="UniProtKB-EC"/>
</dbReference>
<dbReference type="AlphaFoldDB" id="A0A7L9WUB4"/>
<dbReference type="SUPFAM" id="SSF53187">
    <property type="entry name" value="Zn-dependent exopeptidases"/>
    <property type="match status" value="1"/>
</dbReference>
<dbReference type="Pfam" id="PF01520">
    <property type="entry name" value="Amidase_3"/>
    <property type="match status" value="1"/>
</dbReference>
<feature type="domain" description="MurNAc-LAA" evidence="4">
    <location>
        <begin position="219"/>
        <end position="374"/>
    </location>
</feature>
<dbReference type="GO" id="GO:0030288">
    <property type="term" value="C:outer membrane-bounded periplasmic space"/>
    <property type="evidence" value="ECO:0007669"/>
    <property type="project" value="TreeGrafter"/>
</dbReference>
<dbReference type="EMBL" id="CP045201">
    <property type="protein sequence ID" value="QOL83036.1"/>
    <property type="molecule type" value="Genomic_DNA"/>
</dbReference>
<dbReference type="PANTHER" id="PTHR30404:SF0">
    <property type="entry name" value="N-ACETYLMURAMOYL-L-ALANINE AMIDASE AMIC"/>
    <property type="match status" value="1"/>
</dbReference>
<dbReference type="KEGG" id="pshq:F3W81_00590"/>
<evidence type="ECO:0000256" key="1">
    <source>
        <dbReference type="ARBA" id="ARBA00001561"/>
    </source>
</evidence>
<evidence type="ECO:0000256" key="2">
    <source>
        <dbReference type="ARBA" id="ARBA00011901"/>
    </source>
</evidence>
<dbReference type="EC" id="3.5.1.28" evidence="2"/>
<dbReference type="Proteomes" id="UP000594118">
    <property type="component" value="Chromosome"/>
</dbReference>
<reference evidence="5 6" key="1">
    <citation type="submission" date="2019-10" db="EMBL/GenBank/DDBJ databases">
        <title>Pseudopuniceibacterium sp. HQ09 islated from Antarctica.</title>
        <authorList>
            <person name="Liao L."/>
            <person name="Su S."/>
            <person name="Chen B."/>
            <person name="Yu Y."/>
        </authorList>
    </citation>
    <scope>NUCLEOTIDE SEQUENCE [LARGE SCALE GENOMIC DNA]</scope>
    <source>
        <strain evidence="5 6">HQ09</strain>
    </source>
</reference>
<dbReference type="InterPro" id="IPR050695">
    <property type="entry name" value="N-acetylmuramoyl_amidase_3"/>
</dbReference>
<dbReference type="Pfam" id="PF11741">
    <property type="entry name" value="AMIN"/>
    <property type="match status" value="1"/>
</dbReference>
<accession>A0A7L9WUB4</accession>
<dbReference type="InterPro" id="IPR002508">
    <property type="entry name" value="MurNAc-LAA_cat"/>
</dbReference>
<dbReference type="InterPro" id="IPR021731">
    <property type="entry name" value="AMIN_dom"/>
</dbReference>
<dbReference type="GO" id="GO:0009253">
    <property type="term" value="P:peptidoglycan catabolic process"/>
    <property type="evidence" value="ECO:0007669"/>
    <property type="project" value="InterPro"/>
</dbReference>